<sequence>MEEQSPSSRRRFLQTVLGLLGLAALVPLRRVFGRAPPTPPGSPNLSPGPPIPPPAPPPVTEGAHLAVVTVIDGARRTWFAQARVGDDPKVAAKYVKLTDAAGNAHAGLTAWFYADCVEVGACRFDNAYDYINCQLEVMYDGVVVPHAPSSKADGTVDFWRGCRNPAIRYGTQAPIPTGADIDWSLLPSYTKEAQPLYKDSKYDYSFNGVGLSQYTNMGPGGERPDIGYMSKWNVGFLMNQTPEDWAVVRRADDHDGAWPIFFCDPSTGRIIDRNVYPDANFLPPAQQRGIKHNPVAPYSGAFDGATLVPPKSIWKSTGCRFIPNGAHLDSYTLLSAMLTGTARDKEHASFWANFPLMEIGPSYTASGGVVHSAQRRFAWCLRNLFMASYVSADTAYFAAETARNLVIANALPQNPFGIIDTVVSYAGTGEAAGYHGMAEWMQNYLSMTLDAVSYKLPEWKPFAQYVAKLPMEWFKHPYVMLATHYCLMCKDPNGNLMTDFSQMLYYSLVDSAHGKWTDAEANALLAATTVQEAHDIVAAQYARVGGTWGGRCVNNVSDFHGNFAQAEAYPATFIAAVVAAANCGAPGADAALAYVGALPTKPHYSSDQKYHLVPRSKL</sequence>
<gene>
    <name evidence="2" type="ORF">ACFPPA_00890</name>
</gene>
<evidence type="ECO:0008006" key="4">
    <source>
        <dbReference type="Google" id="ProtNLM"/>
    </source>
</evidence>
<dbReference type="EMBL" id="JBHSNF010000001">
    <property type="protein sequence ID" value="MFC5524288.1"/>
    <property type="molecule type" value="Genomic_DNA"/>
</dbReference>
<protein>
    <recommendedName>
        <fullName evidence="4">Tat pathway signal sequence domain protein</fullName>
    </recommendedName>
</protein>
<feature type="compositionally biased region" description="Pro residues" evidence="1">
    <location>
        <begin position="36"/>
        <end position="59"/>
    </location>
</feature>
<dbReference type="RefSeq" id="WP_377316346.1">
    <property type="nucleotide sequence ID" value="NZ_JBHSNF010000001.1"/>
</dbReference>
<reference evidence="3" key="1">
    <citation type="journal article" date="2019" name="Int. J. Syst. Evol. Microbiol.">
        <title>The Global Catalogue of Microorganisms (GCM) 10K type strain sequencing project: providing services to taxonomists for standard genome sequencing and annotation.</title>
        <authorList>
            <consortium name="The Broad Institute Genomics Platform"/>
            <consortium name="The Broad Institute Genome Sequencing Center for Infectious Disease"/>
            <person name="Wu L."/>
            <person name="Ma J."/>
        </authorList>
    </citation>
    <scope>NUCLEOTIDE SEQUENCE [LARGE SCALE GENOMIC DNA]</scope>
    <source>
        <strain evidence="3">CGMCC 1.16619</strain>
    </source>
</reference>
<proteinExistence type="predicted"/>
<keyword evidence="3" id="KW-1185">Reference proteome</keyword>
<evidence type="ECO:0000256" key="1">
    <source>
        <dbReference type="SAM" id="MobiDB-lite"/>
    </source>
</evidence>
<organism evidence="2 3">
    <name type="scientific">Rhodanobacter ginsengisoli</name>
    <dbReference type="NCBI Taxonomy" id="418646"/>
    <lineage>
        <taxon>Bacteria</taxon>
        <taxon>Pseudomonadati</taxon>
        <taxon>Pseudomonadota</taxon>
        <taxon>Gammaproteobacteria</taxon>
        <taxon>Lysobacterales</taxon>
        <taxon>Rhodanobacteraceae</taxon>
        <taxon>Rhodanobacter</taxon>
    </lineage>
</organism>
<accession>A0ABW0QI96</accession>
<evidence type="ECO:0000313" key="3">
    <source>
        <dbReference type="Proteomes" id="UP001596114"/>
    </source>
</evidence>
<dbReference type="PROSITE" id="PS51318">
    <property type="entry name" value="TAT"/>
    <property type="match status" value="1"/>
</dbReference>
<feature type="region of interest" description="Disordered" evidence="1">
    <location>
        <begin position="35"/>
        <end position="59"/>
    </location>
</feature>
<dbReference type="Proteomes" id="UP001596114">
    <property type="component" value="Unassembled WGS sequence"/>
</dbReference>
<evidence type="ECO:0000313" key="2">
    <source>
        <dbReference type="EMBL" id="MFC5524288.1"/>
    </source>
</evidence>
<dbReference type="InterPro" id="IPR006311">
    <property type="entry name" value="TAT_signal"/>
</dbReference>
<comment type="caution">
    <text evidence="2">The sequence shown here is derived from an EMBL/GenBank/DDBJ whole genome shotgun (WGS) entry which is preliminary data.</text>
</comment>
<name>A0ABW0QI96_9GAMM</name>